<reference evidence="5" key="1">
    <citation type="submission" date="2016-11" db="UniProtKB">
        <authorList>
            <consortium name="WormBaseParasite"/>
        </authorList>
    </citation>
    <scope>IDENTIFICATION</scope>
</reference>
<dbReference type="GO" id="GO:0005737">
    <property type="term" value="C:cytoplasm"/>
    <property type="evidence" value="ECO:0007669"/>
    <property type="project" value="TreeGrafter"/>
</dbReference>
<keyword evidence="1" id="KW-0378">Hydrolase</keyword>
<dbReference type="AlphaFoldDB" id="A0A1I8ALW1"/>
<dbReference type="PROSITE" id="PS00125">
    <property type="entry name" value="SER_THR_PHOSPHATASE"/>
    <property type="match status" value="1"/>
</dbReference>
<keyword evidence="4" id="KW-1185">Reference proteome</keyword>
<dbReference type="GO" id="GO:0004722">
    <property type="term" value="F:protein serine/threonine phosphatase activity"/>
    <property type="evidence" value="ECO:0007669"/>
    <property type="project" value="UniProtKB-EC"/>
</dbReference>
<dbReference type="SMART" id="SM00156">
    <property type="entry name" value="PP2Ac"/>
    <property type="match status" value="1"/>
</dbReference>
<dbReference type="PRINTS" id="PR00114">
    <property type="entry name" value="STPHPHTASE"/>
</dbReference>
<comment type="similarity">
    <text evidence="1">Belongs to the PPP phosphatase family.</text>
</comment>
<dbReference type="Proteomes" id="UP000095287">
    <property type="component" value="Unplaced"/>
</dbReference>
<dbReference type="InterPro" id="IPR050341">
    <property type="entry name" value="PP1_catalytic_subunit"/>
</dbReference>
<dbReference type="PANTHER" id="PTHR11668">
    <property type="entry name" value="SERINE/THREONINE PROTEIN PHOSPHATASE"/>
    <property type="match status" value="1"/>
</dbReference>
<dbReference type="PANTHER" id="PTHR11668:SF491">
    <property type="entry name" value="SERINE_THREONINE-PROTEIN PHOSPHATASE"/>
    <property type="match status" value="1"/>
</dbReference>
<protein>
    <recommendedName>
        <fullName evidence="1">Serine/threonine-protein phosphatase</fullName>
        <ecNumber evidence="1">3.1.3.16</ecNumber>
    </recommendedName>
</protein>
<sequence length="730" mass="82060">MSANSSFEATRFWETEEAKKLLDAYIKLKVDDVPNRLEWLHREILKKTGLNFHNSTLLRHLRLRKIELYGLPHSCARPKKKRKAAEELDNESTCDDSLADEQNINKAFGISDYLDASNGDTGRELLGLSVDHNVMNFDDPLEEDGLDLESAKAGFSHLLDRVRGSSRKEFFRWVKDLMDTEDAKAEFAKMMDRVVGVHRAELIEWIGQMYGAKEQKDEEAVSPQEDTTAPNAQREGGVWTLEDENNHAMQSQNTFINSPLIFGTVSFVFFSSVSITFLRQLGTNATGRDKLKTNLDEFLSRHLNFADDRLSYDAEEVLALIAQAKTVFKDESTLVDVPLPVAIVGDIHGQYSDLHRIFSVFGMKNPELPGSLSQRYLFLGDYIDRGNCSLEVICCLLVHKIYYPKLFYLIRGNHEHPSVNRSYGFYEEIATRFPTPECEQLYNAFNDLFAYLPLAALVGGRILCMHGGISSEAKSLDDIRKIKRPLYEPYLSEVACDLLWADPMLDLSGFVPNPMRGISVFFGEDALEKMCEQLKVDMVIRGHQVMQNGIGFYCGRKLITLFSAPRYYPERVSYFPLTAYLTVSLKNNKGAILNITKDGRIGIVMLSPTSKLLRGLSKFRETFERQEADTSYTERTFSAESLTLPDSEGITRCASLAAGKAGVPNAQSPMKKLMSPKLVSRKPLKIVPSSGAASKRASTARDPGAHAAKDSLMLPNYDNTQKELLSCTEA</sequence>
<dbReference type="Gene3D" id="3.60.21.10">
    <property type="match status" value="1"/>
</dbReference>
<dbReference type="EC" id="3.1.3.16" evidence="1"/>
<accession>A0A1I8ALW1</accession>
<dbReference type="InterPro" id="IPR029052">
    <property type="entry name" value="Metallo-depent_PP-like"/>
</dbReference>
<feature type="domain" description="Serine/threonine specific protein phosphatases" evidence="3">
    <location>
        <begin position="410"/>
        <end position="415"/>
    </location>
</feature>
<evidence type="ECO:0000313" key="5">
    <source>
        <dbReference type="WBParaSite" id="L893_g707.t1"/>
    </source>
</evidence>
<evidence type="ECO:0000256" key="2">
    <source>
        <dbReference type="SAM" id="MobiDB-lite"/>
    </source>
</evidence>
<dbReference type="InterPro" id="IPR006186">
    <property type="entry name" value="Ser/Thr-sp_prot-phosphatase"/>
</dbReference>
<comment type="catalytic activity">
    <reaction evidence="1">
        <text>O-phospho-L-threonyl-[protein] + H2O = L-threonyl-[protein] + phosphate</text>
        <dbReference type="Rhea" id="RHEA:47004"/>
        <dbReference type="Rhea" id="RHEA-COMP:11060"/>
        <dbReference type="Rhea" id="RHEA-COMP:11605"/>
        <dbReference type="ChEBI" id="CHEBI:15377"/>
        <dbReference type="ChEBI" id="CHEBI:30013"/>
        <dbReference type="ChEBI" id="CHEBI:43474"/>
        <dbReference type="ChEBI" id="CHEBI:61977"/>
        <dbReference type="EC" id="3.1.3.16"/>
    </reaction>
</comment>
<name>A0A1I8ALW1_9BILA</name>
<evidence type="ECO:0000313" key="4">
    <source>
        <dbReference type="Proteomes" id="UP000095287"/>
    </source>
</evidence>
<dbReference type="WBParaSite" id="L893_g707.t1">
    <property type="protein sequence ID" value="L893_g707.t1"/>
    <property type="gene ID" value="L893_g707"/>
</dbReference>
<dbReference type="SUPFAM" id="SSF56300">
    <property type="entry name" value="Metallo-dependent phosphatases"/>
    <property type="match status" value="1"/>
</dbReference>
<dbReference type="InterPro" id="IPR004843">
    <property type="entry name" value="Calcineurin-like_PHP"/>
</dbReference>
<organism evidence="4 5">
    <name type="scientific">Steinernema glaseri</name>
    <dbReference type="NCBI Taxonomy" id="37863"/>
    <lineage>
        <taxon>Eukaryota</taxon>
        <taxon>Metazoa</taxon>
        <taxon>Ecdysozoa</taxon>
        <taxon>Nematoda</taxon>
        <taxon>Chromadorea</taxon>
        <taxon>Rhabditida</taxon>
        <taxon>Tylenchina</taxon>
        <taxon>Panagrolaimomorpha</taxon>
        <taxon>Strongyloidoidea</taxon>
        <taxon>Steinernematidae</taxon>
        <taxon>Steinernema</taxon>
    </lineage>
</organism>
<evidence type="ECO:0000259" key="3">
    <source>
        <dbReference type="PROSITE" id="PS00125"/>
    </source>
</evidence>
<evidence type="ECO:0000256" key="1">
    <source>
        <dbReference type="RuleBase" id="RU004273"/>
    </source>
</evidence>
<proteinExistence type="inferred from homology"/>
<dbReference type="GO" id="GO:0005634">
    <property type="term" value="C:nucleus"/>
    <property type="evidence" value="ECO:0007669"/>
    <property type="project" value="TreeGrafter"/>
</dbReference>
<dbReference type="Pfam" id="PF00149">
    <property type="entry name" value="Metallophos"/>
    <property type="match status" value="1"/>
</dbReference>
<feature type="region of interest" description="Disordered" evidence="2">
    <location>
        <begin position="214"/>
        <end position="235"/>
    </location>
</feature>
<feature type="region of interest" description="Disordered" evidence="2">
    <location>
        <begin position="686"/>
        <end position="715"/>
    </location>
</feature>